<keyword evidence="6" id="KW-0436">Ligase</keyword>
<protein>
    <recommendedName>
        <fullName evidence="5">5-formyltetrahydrofolate cyclo-ligase</fullName>
        <ecNumber evidence="5">6.3.3.2</ecNumber>
    </recommendedName>
</protein>
<feature type="binding site" evidence="4">
    <location>
        <position position="56"/>
    </location>
    <ligand>
        <name>substrate</name>
    </ligand>
</feature>
<keyword evidence="5" id="KW-0479">Metal-binding</keyword>
<dbReference type="InterPro" id="IPR037171">
    <property type="entry name" value="NagB/RpiA_transferase-like"/>
</dbReference>
<keyword evidence="3 4" id="KW-0067">ATP-binding</keyword>
<accession>W6MCV3</accession>
<dbReference type="Pfam" id="PF01812">
    <property type="entry name" value="5-FTHF_cyc-lig"/>
    <property type="match status" value="1"/>
</dbReference>
<organism evidence="6 7">
    <name type="scientific">Candidatus Competibacter denitrificans Run_A_D11</name>
    <dbReference type="NCBI Taxonomy" id="1400863"/>
    <lineage>
        <taxon>Bacteria</taxon>
        <taxon>Pseudomonadati</taxon>
        <taxon>Pseudomonadota</taxon>
        <taxon>Gammaproteobacteria</taxon>
        <taxon>Candidatus Competibacteraceae</taxon>
        <taxon>Candidatus Competibacter</taxon>
    </lineage>
</organism>
<sequence>MPLERRNLRERLRASRRAMLADECWQAALSVAARVPDDLVYAEACHIAGYWACQGELDPRPLLERAWATNKQVYLPVIVNDPVGTLHFAPYRPDSPLRPNRFNIPEPAISPDEWLSPEQLDLVLVPLVAFDSTGTRLGMGGGFYDRSFAFLANPAYQGQRPYLLGLGYEFQKSPELLIREHWDVPLDAVVTEAAFYEFR</sequence>
<dbReference type="Proteomes" id="UP000035760">
    <property type="component" value="Unassembled WGS sequence"/>
</dbReference>
<keyword evidence="7" id="KW-1185">Reference proteome</keyword>
<reference evidence="6" key="1">
    <citation type="submission" date="2013-07" db="EMBL/GenBank/DDBJ databases">
        <authorList>
            <person name="McIlroy S."/>
        </authorList>
    </citation>
    <scope>NUCLEOTIDE SEQUENCE [LARGE SCALE GENOMIC DNA]</scope>
    <source>
        <strain evidence="6">Run_A_D11</strain>
    </source>
</reference>
<evidence type="ECO:0000256" key="4">
    <source>
        <dbReference type="PIRSR" id="PIRSR006806-1"/>
    </source>
</evidence>
<evidence type="ECO:0000256" key="3">
    <source>
        <dbReference type="ARBA" id="ARBA00022840"/>
    </source>
</evidence>
<comment type="caution">
    <text evidence="6">The sequence shown here is derived from an EMBL/GenBank/DDBJ whole genome shotgun (WGS) entry which is preliminary data.</text>
</comment>
<comment type="catalytic activity">
    <reaction evidence="5">
        <text>(6S)-5-formyl-5,6,7,8-tetrahydrofolate + ATP = (6R)-5,10-methenyltetrahydrofolate + ADP + phosphate</text>
        <dbReference type="Rhea" id="RHEA:10488"/>
        <dbReference type="ChEBI" id="CHEBI:30616"/>
        <dbReference type="ChEBI" id="CHEBI:43474"/>
        <dbReference type="ChEBI" id="CHEBI:57455"/>
        <dbReference type="ChEBI" id="CHEBI:57457"/>
        <dbReference type="ChEBI" id="CHEBI:456216"/>
        <dbReference type="EC" id="6.3.3.2"/>
    </reaction>
</comment>
<dbReference type="InterPro" id="IPR002698">
    <property type="entry name" value="FTHF_cligase"/>
</dbReference>
<dbReference type="AlphaFoldDB" id="W6MCV3"/>
<feature type="binding site" evidence="4">
    <location>
        <begin position="136"/>
        <end position="144"/>
    </location>
    <ligand>
        <name>ATP</name>
        <dbReference type="ChEBI" id="CHEBI:30616"/>
    </ligand>
</feature>
<evidence type="ECO:0000313" key="7">
    <source>
        <dbReference type="Proteomes" id="UP000035760"/>
    </source>
</evidence>
<dbReference type="STRING" id="1400863.BN873_270044"/>
<comment type="cofactor">
    <cofactor evidence="5">
        <name>Mg(2+)</name>
        <dbReference type="ChEBI" id="CHEBI:18420"/>
    </cofactor>
</comment>
<feature type="binding site" evidence="4">
    <location>
        <begin position="5"/>
        <end position="9"/>
    </location>
    <ligand>
        <name>ATP</name>
        <dbReference type="ChEBI" id="CHEBI:30616"/>
    </ligand>
</feature>
<keyword evidence="2 4" id="KW-0547">Nucleotide-binding</keyword>
<evidence type="ECO:0000313" key="6">
    <source>
        <dbReference type="EMBL" id="CDI02248.1"/>
    </source>
</evidence>
<dbReference type="EC" id="6.3.3.2" evidence="5"/>
<evidence type="ECO:0000256" key="1">
    <source>
        <dbReference type="ARBA" id="ARBA00010638"/>
    </source>
</evidence>
<dbReference type="Gene3D" id="3.40.50.10420">
    <property type="entry name" value="NagB/RpiA/CoA transferase-like"/>
    <property type="match status" value="1"/>
</dbReference>
<dbReference type="GO" id="GO:0030272">
    <property type="term" value="F:5-formyltetrahydrofolate cyclo-ligase activity"/>
    <property type="evidence" value="ECO:0007669"/>
    <property type="project" value="UniProtKB-EC"/>
</dbReference>
<dbReference type="GO" id="GO:0035999">
    <property type="term" value="P:tetrahydrofolate interconversion"/>
    <property type="evidence" value="ECO:0007669"/>
    <property type="project" value="TreeGrafter"/>
</dbReference>
<dbReference type="PANTHER" id="PTHR23407:SF1">
    <property type="entry name" value="5-FORMYLTETRAHYDROFOLATE CYCLO-LIGASE"/>
    <property type="match status" value="1"/>
</dbReference>
<proteinExistence type="inferred from homology"/>
<dbReference type="InterPro" id="IPR024185">
    <property type="entry name" value="FTHF_cligase-like_sf"/>
</dbReference>
<name>W6MCV3_9GAMM</name>
<evidence type="ECO:0000256" key="2">
    <source>
        <dbReference type="ARBA" id="ARBA00022741"/>
    </source>
</evidence>
<gene>
    <name evidence="6" type="primary">ygfA</name>
    <name evidence="6" type="ORF">BN873_270044</name>
</gene>
<keyword evidence="5" id="KW-0460">Magnesium</keyword>
<dbReference type="SUPFAM" id="SSF100950">
    <property type="entry name" value="NagB/RpiA/CoA transferase-like"/>
    <property type="match status" value="1"/>
</dbReference>
<dbReference type="GO" id="GO:0046872">
    <property type="term" value="F:metal ion binding"/>
    <property type="evidence" value="ECO:0007669"/>
    <property type="project" value="UniProtKB-KW"/>
</dbReference>
<comment type="similarity">
    <text evidence="1 5">Belongs to the 5-formyltetrahydrofolate cyclo-ligase family.</text>
</comment>
<dbReference type="PIRSF" id="PIRSF006806">
    <property type="entry name" value="FTHF_cligase"/>
    <property type="match status" value="1"/>
</dbReference>
<dbReference type="GO" id="GO:0009396">
    <property type="term" value="P:folic acid-containing compound biosynthetic process"/>
    <property type="evidence" value="ECO:0007669"/>
    <property type="project" value="TreeGrafter"/>
</dbReference>
<dbReference type="PANTHER" id="PTHR23407">
    <property type="entry name" value="ATPASE INHIBITOR/5-FORMYLTETRAHYDROFOLATE CYCLO-LIGASE"/>
    <property type="match status" value="1"/>
</dbReference>
<evidence type="ECO:0000256" key="5">
    <source>
        <dbReference type="RuleBase" id="RU361279"/>
    </source>
</evidence>
<dbReference type="RefSeq" id="WP_048672214.1">
    <property type="nucleotide sequence ID" value="NZ_CBTJ020000033.1"/>
</dbReference>
<dbReference type="NCBIfam" id="TIGR02727">
    <property type="entry name" value="MTHFS_bact"/>
    <property type="match status" value="1"/>
</dbReference>
<dbReference type="GO" id="GO:0005524">
    <property type="term" value="F:ATP binding"/>
    <property type="evidence" value="ECO:0007669"/>
    <property type="project" value="UniProtKB-KW"/>
</dbReference>
<reference evidence="6" key="2">
    <citation type="submission" date="2014-03" db="EMBL/GenBank/DDBJ databases">
        <title>Candidatus Competibacter-lineage genomes retrieved from metagenomes reveal functional metabolic diversity.</title>
        <authorList>
            <person name="McIlroy S.J."/>
            <person name="Albertsen M."/>
            <person name="Andresen E.K."/>
            <person name="Saunders A.M."/>
            <person name="Kristiansen R."/>
            <person name="Stokholm-Bjerregaard M."/>
            <person name="Nielsen K.L."/>
            <person name="Nielsen P.H."/>
        </authorList>
    </citation>
    <scope>NUCLEOTIDE SEQUENCE</scope>
    <source>
        <strain evidence="6">Run_A_D11</strain>
    </source>
</reference>
<dbReference type="EMBL" id="CBTJ020000033">
    <property type="protein sequence ID" value="CDI02248.1"/>
    <property type="molecule type" value="Genomic_DNA"/>
</dbReference>